<dbReference type="InterPro" id="IPR021796">
    <property type="entry name" value="Tll0287-like_dom"/>
</dbReference>
<dbReference type="GO" id="GO:1902201">
    <property type="term" value="P:negative regulation of bacterial-type flagellum-dependent cell motility"/>
    <property type="evidence" value="ECO:0007669"/>
    <property type="project" value="TreeGrafter"/>
</dbReference>
<comment type="catalytic activity">
    <reaction evidence="2">
        <text>2 GTP = 3',3'-c-di-GMP + 2 diphosphate</text>
        <dbReference type="Rhea" id="RHEA:24898"/>
        <dbReference type="ChEBI" id="CHEBI:33019"/>
        <dbReference type="ChEBI" id="CHEBI:37565"/>
        <dbReference type="ChEBI" id="CHEBI:58805"/>
        <dbReference type="EC" id="2.7.7.65"/>
    </reaction>
</comment>
<dbReference type="Pfam" id="PF11845">
    <property type="entry name" value="Tll0287-like"/>
    <property type="match status" value="1"/>
</dbReference>
<dbReference type="EC" id="2.7.7.65" evidence="1"/>
<organism evidence="5 6">
    <name type="scientific">Sulfurospirillum deleyianum (strain ATCC 51133 / DSM 6946 / 5175)</name>
    <dbReference type="NCBI Taxonomy" id="525898"/>
    <lineage>
        <taxon>Bacteria</taxon>
        <taxon>Pseudomonadati</taxon>
        <taxon>Campylobacterota</taxon>
        <taxon>Epsilonproteobacteria</taxon>
        <taxon>Campylobacterales</taxon>
        <taxon>Sulfurospirillaceae</taxon>
        <taxon>Sulfurospirillum</taxon>
    </lineage>
</organism>
<gene>
    <name evidence="5" type="ordered locus">Sdel_1737</name>
</gene>
<name>D1B3T2_SULD5</name>
<dbReference type="InterPro" id="IPR029787">
    <property type="entry name" value="Nucleotide_cyclase"/>
</dbReference>
<evidence type="ECO:0000256" key="2">
    <source>
        <dbReference type="ARBA" id="ARBA00034247"/>
    </source>
</evidence>
<dbReference type="KEGG" id="sdl:Sdel_1737"/>
<keyword evidence="3" id="KW-0472">Membrane</keyword>
<evidence type="ECO:0000313" key="6">
    <source>
        <dbReference type="Proteomes" id="UP000002222"/>
    </source>
</evidence>
<dbReference type="PROSITE" id="PS50887">
    <property type="entry name" value="GGDEF"/>
    <property type="match status" value="1"/>
</dbReference>
<protein>
    <recommendedName>
        <fullName evidence="1">diguanylate cyclase</fullName>
        <ecNumber evidence="1">2.7.7.65</ecNumber>
    </recommendedName>
</protein>
<keyword evidence="3" id="KW-0812">Transmembrane</keyword>
<dbReference type="SMART" id="SM00267">
    <property type="entry name" value="GGDEF"/>
    <property type="match status" value="1"/>
</dbReference>
<evidence type="ECO:0000259" key="4">
    <source>
        <dbReference type="PROSITE" id="PS50887"/>
    </source>
</evidence>
<keyword evidence="6" id="KW-1185">Reference proteome</keyword>
<dbReference type="SUPFAM" id="SSF55073">
    <property type="entry name" value="Nucleotide cyclase"/>
    <property type="match status" value="1"/>
</dbReference>
<dbReference type="Gene3D" id="3.30.450.290">
    <property type="match status" value="1"/>
</dbReference>
<dbReference type="InterPro" id="IPR000160">
    <property type="entry name" value="GGDEF_dom"/>
</dbReference>
<proteinExistence type="predicted"/>
<reference evidence="5 6" key="2">
    <citation type="journal article" date="2010" name="Stand. Genomic Sci.">
        <title>Complete genome sequence of Sulfurospirillum deleyianum type strain (5175).</title>
        <authorList>
            <person name="Sikorski J."/>
            <person name="Lapidus A."/>
            <person name="Copeland A."/>
            <person name="Glavina Del Rio T."/>
            <person name="Nolan M."/>
            <person name="Lucas S."/>
            <person name="Chen F."/>
            <person name="Tice H."/>
            <person name="Cheng J.F."/>
            <person name="Saunders E."/>
            <person name="Bruce D."/>
            <person name="Goodwin L."/>
            <person name="Pitluck S."/>
            <person name="Ovchinnikova G."/>
            <person name="Pati A."/>
            <person name="Ivanova N."/>
            <person name="Mavromatis K."/>
            <person name="Chen A."/>
            <person name="Palaniappan K."/>
            <person name="Chain P."/>
            <person name="Land M."/>
            <person name="Hauser L."/>
            <person name="Chang Y.J."/>
            <person name="Jeffries C.D."/>
            <person name="Brettin T."/>
            <person name="Detter J.C."/>
            <person name="Han C."/>
            <person name="Rohde M."/>
            <person name="Lang E."/>
            <person name="Spring S."/>
            <person name="Goker M."/>
            <person name="Bristow J."/>
            <person name="Eisen J.A."/>
            <person name="Markowitz V."/>
            <person name="Hugenholtz P."/>
            <person name="Kyrpides N.C."/>
            <person name="Klenk H.P."/>
        </authorList>
    </citation>
    <scope>NUCLEOTIDE SEQUENCE [LARGE SCALE GENOMIC DNA]</scope>
    <source>
        <strain evidence="6">ATCC 51133 / DSM 6946 / 5175</strain>
    </source>
</reference>
<dbReference type="CDD" id="cd01949">
    <property type="entry name" value="GGDEF"/>
    <property type="match status" value="1"/>
</dbReference>
<dbReference type="PANTHER" id="PTHR45138:SF9">
    <property type="entry name" value="DIGUANYLATE CYCLASE DGCM-RELATED"/>
    <property type="match status" value="1"/>
</dbReference>
<dbReference type="InterPro" id="IPR043128">
    <property type="entry name" value="Rev_trsase/Diguanyl_cyclase"/>
</dbReference>
<feature type="domain" description="GGDEF" evidence="4">
    <location>
        <begin position="255"/>
        <end position="390"/>
    </location>
</feature>
<dbReference type="GO" id="GO:0043709">
    <property type="term" value="P:cell adhesion involved in single-species biofilm formation"/>
    <property type="evidence" value="ECO:0007669"/>
    <property type="project" value="TreeGrafter"/>
</dbReference>
<dbReference type="EMBL" id="CP001816">
    <property type="protein sequence ID" value="ACZ12752.1"/>
    <property type="molecule type" value="Genomic_DNA"/>
</dbReference>
<keyword evidence="3" id="KW-1133">Transmembrane helix</keyword>
<dbReference type="Pfam" id="PF00990">
    <property type="entry name" value="GGDEF"/>
    <property type="match status" value="1"/>
</dbReference>
<evidence type="ECO:0000256" key="3">
    <source>
        <dbReference type="SAM" id="Phobius"/>
    </source>
</evidence>
<dbReference type="GO" id="GO:0005886">
    <property type="term" value="C:plasma membrane"/>
    <property type="evidence" value="ECO:0007669"/>
    <property type="project" value="TreeGrafter"/>
</dbReference>
<evidence type="ECO:0000256" key="1">
    <source>
        <dbReference type="ARBA" id="ARBA00012528"/>
    </source>
</evidence>
<evidence type="ECO:0000313" key="5">
    <source>
        <dbReference type="EMBL" id="ACZ12752.1"/>
    </source>
</evidence>
<feature type="transmembrane region" description="Helical" evidence="3">
    <location>
        <begin position="183"/>
        <end position="205"/>
    </location>
</feature>
<dbReference type="Gene3D" id="3.30.70.270">
    <property type="match status" value="1"/>
</dbReference>
<dbReference type="OrthoDB" id="9812260at2"/>
<dbReference type="NCBIfam" id="TIGR00254">
    <property type="entry name" value="GGDEF"/>
    <property type="match status" value="1"/>
</dbReference>
<dbReference type="Proteomes" id="UP000002222">
    <property type="component" value="Chromosome"/>
</dbReference>
<dbReference type="InterPro" id="IPR050469">
    <property type="entry name" value="Diguanylate_Cyclase"/>
</dbReference>
<dbReference type="GO" id="GO:0052621">
    <property type="term" value="F:diguanylate cyclase activity"/>
    <property type="evidence" value="ECO:0007669"/>
    <property type="project" value="UniProtKB-EC"/>
</dbReference>
<dbReference type="HOGENOM" id="CLU_033810_0_0_7"/>
<dbReference type="STRING" id="525898.Sdel_1737"/>
<accession>D1B3T2</accession>
<reference evidence="6" key="1">
    <citation type="submission" date="2009-11" db="EMBL/GenBank/DDBJ databases">
        <title>The complete genome of Sulfurospirillum deleyianum DSM 6946.</title>
        <authorList>
            <consortium name="US DOE Joint Genome Institute (JGI-PGF)"/>
            <person name="Lucas S."/>
            <person name="Copeland A."/>
            <person name="Lapidus A."/>
            <person name="Glavina del Rio T."/>
            <person name="Dalin E."/>
            <person name="Tice H."/>
            <person name="Bruce D."/>
            <person name="Goodwin L."/>
            <person name="Pitluck S."/>
            <person name="Kyrpides N."/>
            <person name="Mavromatis K."/>
            <person name="Ivanova N."/>
            <person name="Ovchinnikova G."/>
            <person name="Munk A.C."/>
            <person name="Lu M."/>
            <person name="Brettin T."/>
            <person name="Detter J.C."/>
            <person name="Han C."/>
            <person name="Tapia R."/>
            <person name="Larimer F."/>
            <person name="Land M."/>
            <person name="Hauser L."/>
            <person name="Markowitz V."/>
            <person name="Cheng J.F."/>
            <person name="Hugenholtz P."/>
            <person name="Woyke T."/>
            <person name="Wu D."/>
            <person name="Aumann P."/>
            <person name="Schneider S."/>
            <person name="Lang E."/>
            <person name="Spring S."/>
            <person name="Klenk H.P."/>
            <person name="Eisen J.A."/>
        </authorList>
    </citation>
    <scope>NUCLEOTIDE SEQUENCE [LARGE SCALE GENOMIC DNA]</scope>
    <source>
        <strain evidence="6">ATCC 51133 / DSM 6946 / 5175</strain>
    </source>
</reference>
<dbReference type="eggNOG" id="COG3706">
    <property type="taxonomic scope" value="Bacteria"/>
</dbReference>
<sequence>MVLTCAVFLFYVLDSRREKKFIEELALSQARSVFQKDLRLYRWISQQGGIYIRSTDTNASHEAFTFVNPTEIVDHVNEDSFGSKGGLQGRLIHLHRLENLPNPPDAWEKEALAKLSANQHEVYDFNPYEGKEHLRFMGALVVDESCLKCHHEMHKGDVKGGISVSLSLENYDEIAQKRAQYSLWIYGFFWICGLVSLGVAMAYLVRLLRKHHLLVEESDELRLLNQIDPLTNVSNRRVFERWLEEKMTLYKTHRLSSCMIMMDIDFFKKVNDTYGHLVGDEVLIALANRMKHYVRDNDCLVRFGGEEFALLLFNTSAKRGYIIAERLRRMVEALKISLPHHPSACISVTMSFGMSTFLNYDTTIENIISRADKAMYLAKKEGRNRVKIEL</sequence>
<dbReference type="RefSeq" id="WP_012857502.1">
    <property type="nucleotide sequence ID" value="NC_013512.1"/>
</dbReference>
<dbReference type="FunFam" id="3.30.70.270:FF:000001">
    <property type="entry name" value="Diguanylate cyclase domain protein"/>
    <property type="match status" value="1"/>
</dbReference>
<dbReference type="AlphaFoldDB" id="D1B3T2"/>
<dbReference type="PANTHER" id="PTHR45138">
    <property type="entry name" value="REGULATORY COMPONENTS OF SENSORY TRANSDUCTION SYSTEM"/>
    <property type="match status" value="1"/>
</dbReference>